<reference evidence="2" key="1">
    <citation type="journal article" date="2020" name="G3 (Bethesda)">
        <title>High-Quality Assemblies for Three Invasive Social Wasps from the &lt;i&gt;Vespula&lt;/i&gt; Genus.</title>
        <authorList>
            <person name="Harrop T.W.R."/>
            <person name="Guhlin J."/>
            <person name="McLaughlin G.M."/>
            <person name="Permina E."/>
            <person name="Stockwell P."/>
            <person name="Gilligan J."/>
            <person name="Le Lec M.F."/>
            <person name="Gruber M.A.M."/>
            <person name="Quinn O."/>
            <person name="Lovegrove M."/>
            <person name="Duncan E.J."/>
            <person name="Remnant E.J."/>
            <person name="Van Eeckhoven J."/>
            <person name="Graham B."/>
            <person name="Knapp R.A."/>
            <person name="Langford K.W."/>
            <person name="Kronenberg Z."/>
            <person name="Press M.O."/>
            <person name="Eacker S.M."/>
            <person name="Wilson-Rankin E.E."/>
            <person name="Purcell J."/>
            <person name="Lester P.J."/>
            <person name="Dearden P.K."/>
        </authorList>
    </citation>
    <scope>NUCLEOTIDE SEQUENCE</scope>
    <source>
        <strain evidence="2">Linc-1</strain>
    </source>
</reference>
<dbReference type="EMBL" id="JACSDZ010000011">
    <property type="protein sequence ID" value="KAF7391522.1"/>
    <property type="molecule type" value="Genomic_DNA"/>
</dbReference>
<dbReference type="AlphaFoldDB" id="A0A834JNS5"/>
<name>A0A834JNS5_VESGE</name>
<keyword evidence="3" id="KW-1185">Reference proteome</keyword>
<gene>
    <name evidence="2" type="ORF">HZH68_011065</name>
</gene>
<organism evidence="2 3">
    <name type="scientific">Vespula germanica</name>
    <name type="common">German yellow jacket</name>
    <name type="synonym">Paravespula germanica</name>
    <dbReference type="NCBI Taxonomy" id="30212"/>
    <lineage>
        <taxon>Eukaryota</taxon>
        <taxon>Metazoa</taxon>
        <taxon>Ecdysozoa</taxon>
        <taxon>Arthropoda</taxon>
        <taxon>Hexapoda</taxon>
        <taxon>Insecta</taxon>
        <taxon>Pterygota</taxon>
        <taxon>Neoptera</taxon>
        <taxon>Endopterygota</taxon>
        <taxon>Hymenoptera</taxon>
        <taxon>Apocrita</taxon>
        <taxon>Aculeata</taxon>
        <taxon>Vespoidea</taxon>
        <taxon>Vespidae</taxon>
        <taxon>Vespinae</taxon>
        <taxon>Vespula</taxon>
    </lineage>
</organism>
<protein>
    <submittedName>
        <fullName evidence="2">Uncharacterized protein</fullName>
    </submittedName>
</protein>
<evidence type="ECO:0000313" key="2">
    <source>
        <dbReference type="EMBL" id="KAF7391522.1"/>
    </source>
</evidence>
<evidence type="ECO:0000313" key="3">
    <source>
        <dbReference type="Proteomes" id="UP000617340"/>
    </source>
</evidence>
<feature type="region of interest" description="Disordered" evidence="1">
    <location>
        <begin position="44"/>
        <end position="64"/>
    </location>
</feature>
<evidence type="ECO:0000256" key="1">
    <source>
        <dbReference type="SAM" id="MobiDB-lite"/>
    </source>
</evidence>
<dbReference type="Proteomes" id="UP000617340">
    <property type="component" value="Unassembled WGS sequence"/>
</dbReference>
<feature type="region of interest" description="Disordered" evidence="1">
    <location>
        <begin position="81"/>
        <end position="138"/>
    </location>
</feature>
<feature type="compositionally biased region" description="Gly residues" evidence="1">
    <location>
        <begin position="102"/>
        <end position="119"/>
    </location>
</feature>
<proteinExistence type="predicted"/>
<sequence length="138" mass="14474">MTLGSRGVTVHRGIRFVYPMYTRYSPIRDNISPMTVKSFNFKGTEDLTGSKQPSLGKCSRVRPGRRGKLDAKSLFLVSRNSESKFGGNKSGRVKSRRVGVNVGVGGDGGGTSGGGGGGNDEARGVIPEAAGPPEKSQS</sequence>
<accession>A0A834JNS5</accession>
<comment type="caution">
    <text evidence="2">The sequence shown here is derived from an EMBL/GenBank/DDBJ whole genome shotgun (WGS) entry which is preliminary data.</text>
</comment>